<dbReference type="PROSITE" id="PS00676">
    <property type="entry name" value="SIGMA54_INTERACT_2"/>
    <property type="match status" value="1"/>
</dbReference>
<dbReference type="AlphaFoldDB" id="A0A3A8JSG5"/>
<dbReference type="PROSITE" id="PS00675">
    <property type="entry name" value="SIGMA54_INTERACT_1"/>
    <property type="match status" value="1"/>
</dbReference>
<dbReference type="Pfam" id="PF00158">
    <property type="entry name" value="Sigma54_activat"/>
    <property type="match status" value="1"/>
</dbReference>
<dbReference type="PANTHER" id="PTHR32071">
    <property type="entry name" value="TRANSCRIPTIONAL REGULATORY PROTEIN"/>
    <property type="match status" value="1"/>
</dbReference>
<dbReference type="GO" id="GO:0003677">
    <property type="term" value="F:DNA binding"/>
    <property type="evidence" value="ECO:0007669"/>
    <property type="project" value="UniProtKB-KW"/>
</dbReference>
<evidence type="ECO:0000256" key="1">
    <source>
        <dbReference type="ARBA" id="ARBA00022741"/>
    </source>
</evidence>
<keyword evidence="7" id="KW-1185">Reference proteome</keyword>
<dbReference type="InterPro" id="IPR058031">
    <property type="entry name" value="AAA_lid_NorR"/>
</dbReference>
<dbReference type="InterPro" id="IPR003593">
    <property type="entry name" value="AAA+_ATPase"/>
</dbReference>
<dbReference type="Gene3D" id="3.40.50.300">
    <property type="entry name" value="P-loop containing nucleotide triphosphate hydrolases"/>
    <property type="match status" value="1"/>
</dbReference>
<dbReference type="OrthoDB" id="9154941at2"/>
<accession>A0A3A8JSG5</accession>
<dbReference type="SUPFAM" id="SSF52540">
    <property type="entry name" value="P-loop containing nucleoside triphosphate hydrolases"/>
    <property type="match status" value="1"/>
</dbReference>
<dbReference type="Pfam" id="PF25601">
    <property type="entry name" value="AAA_lid_14"/>
    <property type="match status" value="1"/>
</dbReference>
<feature type="region of interest" description="Disordered" evidence="4">
    <location>
        <begin position="364"/>
        <end position="385"/>
    </location>
</feature>
<dbReference type="EMBL" id="RAWE01000133">
    <property type="protein sequence ID" value="RKG98767.1"/>
    <property type="molecule type" value="Genomic_DNA"/>
</dbReference>
<evidence type="ECO:0000313" key="7">
    <source>
        <dbReference type="Proteomes" id="UP000268313"/>
    </source>
</evidence>
<keyword evidence="1" id="KW-0547">Nucleotide-binding</keyword>
<dbReference type="Proteomes" id="UP000268313">
    <property type="component" value="Unassembled WGS sequence"/>
</dbReference>
<feature type="compositionally biased region" description="Basic and acidic residues" evidence="4">
    <location>
        <begin position="373"/>
        <end position="385"/>
    </location>
</feature>
<feature type="domain" description="Sigma-54 factor interaction" evidence="5">
    <location>
        <begin position="130"/>
        <end position="358"/>
    </location>
</feature>
<dbReference type="GO" id="GO:0005524">
    <property type="term" value="F:ATP binding"/>
    <property type="evidence" value="ECO:0007669"/>
    <property type="project" value="UniProtKB-KW"/>
</dbReference>
<dbReference type="InterPro" id="IPR002078">
    <property type="entry name" value="Sigma_54_int"/>
</dbReference>
<evidence type="ECO:0000256" key="3">
    <source>
        <dbReference type="ARBA" id="ARBA00023125"/>
    </source>
</evidence>
<sequence length="450" mass="49859">MKAWIRFMGRDAAQLRPTVLEALQGVGIEWVVCGAQAPAGLGVLVFNEVDTSTLDAVRDSRMNTMTRVLAVATTSQGLAAGACWRLLQAGASDALVWEGSRDAAAEIAARLERWHAVDRIIESPAVQRRLVGRAPSWLPVLRQLVEVAAFTDASVLLLGESGTGKEEVARLIHELDRRPNRRDLVTLDCTTVVPELSGSEFFGHERGSFTGAANARDGAFALADGGTLFLDEVGDLPLALQAQLLRVVQERLYKRVGANAWQQTDFRLVCATNRELSEQVTQGGFRRDFFHRILSWMCRLPPLRERPEDILPLAQHFLRTLRPDMELELDPHVREYLLMREYPGNIRELRQLIGRICKRHVGSGPITVGDIPPDDRPSSEGPGDWRDVSFAQAIQRALSLGAGLKEIGRSASDTAIRLVLAEEQGNLQRAARRLGVTDRALQLRRAQHDE</sequence>
<dbReference type="InterPro" id="IPR025662">
    <property type="entry name" value="Sigma_54_int_dom_ATP-bd_1"/>
</dbReference>
<dbReference type="SMART" id="SM00382">
    <property type="entry name" value="AAA"/>
    <property type="match status" value="1"/>
</dbReference>
<gene>
    <name evidence="6" type="ORF">D7X32_28625</name>
</gene>
<dbReference type="GO" id="GO:0006355">
    <property type="term" value="P:regulation of DNA-templated transcription"/>
    <property type="evidence" value="ECO:0007669"/>
    <property type="project" value="InterPro"/>
</dbReference>
<dbReference type="FunFam" id="3.40.50.300:FF:000006">
    <property type="entry name" value="DNA-binding transcriptional regulator NtrC"/>
    <property type="match status" value="1"/>
</dbReference>
<protein>
    <submittedName>
        <fullName evidence="6">Sigma-54-dependent Fis family transcriptional regulator</fullName>
    </submittedName>
</protein>
<keyword evidence="2" id="KW-0067">ATP-binding</keyword>
<reference evidence="7" key="1">
    <citation type="submission" date="2018-09" db="EMBL/GenBank/DDBJ databases">
        <authorList>
            <person name="Livingstone P.G."/>
            <person name="Whitworth D.E."/>
        </authorList>
    </citation>
    <scope>NUCLEOTIDE SEQUENCE [LARGE SCALE GENOMIC DNA]</scope>
    <source>
        <strain evidence="7">CA043D</strain>
    </source>
</reference>
<evidence type="ECO:0000259" key="5">
    <source>
        <dbReference type="PROSITE" id="PS50045"/>
    </source>
</evidence>
<comment type="caution">
    <text evidence="6">The sequence shown here is derived from an EMBL/GenBank/DDBJ whole genome shotgun (WGS) entry which is preliminary data.</text>
</comment>
<name>A0A3A8JSG5_9BACT</name>
<dbReference type="CDD" id="cd00009">
    <property type="entry name" value="AAA"/>
    <property type="match status" value="1"/>
</dbReference>
<dbReference type="Gene3D" id="1.10.8.60">
    <property type="match status" value="1"/>
</dbReference>
<keyword evidence="3" id="KW-0238">DNA-binding</keyword>
<dbReference type="PROSITE" id="PS50045">
    <property type="entry name" value="SIGMA54_INTERACT_4"/>
    <property type="match status" value="1"/>
</dbReference>
<evidence type="ECO:0000313" key="6">
    <source>
        <dbReference type="EMBL" id="RKG98767.1"/>
    </source>
</evidence>
<proteinExistence type="predicted"/>
<evidence type="ECO:0000256" key="4">
    <source>
        <dbReference type="SAM" id="MobiDB-lite"/>
    </source>
</evidence>
<dbReference type="InterPro" id="IPR027417">
    <property type="entry name" value="P-loop_NTPase"/>
</dbReference>
<organism evidence="6 7">
    <name type="scientific">Corallococcus carmarthensis</name>
    <dbReference type="NCBI Taxonomy" id="2316728"/>
    <lineage>
        <taxon>Bacteria</taxon>
        <taxon>Pseudomonadati</taxon>
        <taxon>Myxococcota</taxon>
        <taxon>Myxococcia</taxon>
        <taxon>Myxococcales</taxon>
        <taxon>Cystobacterineae</taxon>
        <taxon>Myxococcaceae</taxon>
        <taxon>Corallococcus</taxon>
    </lineage>
</organism>
<dbReference type="InterPro" id="IPR025943">
    <property type="entry name" value="Sigma_54_int_dom_ATP-bd_2"/>
</dbReference>
<evidence type="ECO:0000256" key="2">
    <source>
        <dbReference type="ARBA" id="ARBA00022840"/>
    </source>
</evidence>
<dbReference type="PANTHER" id="PTHR32071:SF117">
    <property type="entry name" value="PTS-DEPENDENT DIHYDROXYACETONE KINASE OPERON REGULATORY PROTEIN-RELATED"/>
    <property type="match status" value="1"/>
</dbReference>